<protein>
    <submittedName>
        <fullName evidence="2">HNH endonuclease signature motif containing protein</fullName>
    </submittedName>
</protein>
<dbReference type="CDD" id="cd00085">
    <property type="entry name" value="HNHc"/>
    <property type="match status" value="1"/>
</dbReference>
<comment type="caution">
    <text evidence="2">The sequence shown here is derived from an EMBL/GenBank/DDBJ whole genome shotgun (WGS) entry which is preliminary data.</text>
</comment>
<organism evidence="2 3">
    <name type="scientific">Roseateles flavus</name>
    <dbReference type="NCBI Taxonomy" id="3149041"/>
    <lineage>
        <taxon>Bacteria</taxon>
        <taxon>Pseudomonadati</taxon>
        <taxon>Pseudomonadota</taxon>
        <taxon>Betaproteobacteria</taxon>
        <taxon>Burkholderiales</taxon>
        <taxon>Sphaerotilaceae</taxon>
        <taxon>Roseateles</taxon>
    </lineage>
</organism>
<dbReference type="SMART" id="SM00507">
    <property type="entry name" value="HNHc"/>
    <property type="match status" value="1"/>
</dbReference>
<proteinExistence type="predicted"/>
<evidence type="ECO:0000259" key="1">
    <source>
        <dbReference type="SMART" id="SM00507"/>
    </source>
</evidence>
<feature type="domain" description="HNH nuclease" evidence="1">
    <location>
        <begin position="67"/>
        <end position="116"/>
    </location>
</feature>
<reference evidence="2 3" key="1">
    <citation type="submission" date="2024-05" db="EMBL/GenBank/DDBJ databases">
        <title>Roseateles sp. 2.12 16S ribosomal RNA gene Genome sequencing and assembly.</title>
        <authorList>
            <person name="Woo H."/>
        </authorList>
    </citation>
    <scope>NUCLEOTIDE SEQUENCE [LARGE SCALE GENOMIC DNA]</scope>
    <source>
        <strain evidence="2 3">2.12</strain>
    </source>
</reference>
<keyword evidence="2" id="KW-0378">Hydrolase</keyword>
<evidence type="ECO:0000313" key="2">
    <source>
        <dbReference type="EMBL" id="MEO3715719.1"/>
    </source>
</evidence>
<name>A0ABV0GL19_9BURK</name>
<dbReference type="GO" id="GO:0004519">
    <property type="term" value="F:endonuclease activity"/>
    <property type="evidence" value="ECO:0007669"/>
    <property type="project" value="UniProtKB-KW"/>
</dbReference>
<keyword evidence="2" id="KW-0540">Nuclease</keyword>
<dbReference type="RefSeq" id="WP_347613346.1">
    <property type="nucleotide sequence ID" value="NZ_JBDPZC010000018.1"/>
</dbReference>
<keyword evidence="2" id="KW-0255">Endonuclease</keyword>
<dbReference type="EMBL" id="JBDPZC010000018">
    <property type="protein sequence ID" value="MEO3715719.1"/>
    <property type="molecule type" value="Genomic_DNA"/>
</dbReference>
<accession>A0ABV0GL19</accession>
<gene>
    <name evidence="2" type="ORF">ABDJ40_23335</name>
</gene>
<dbReference type="Proteomes" id="UP001462640">
    <property type="component" value="Unassembled WGS sequence"/>
</dbReference>
<evidence type="ECO:0000313" key="3">
    <source>
        <dbReference type="Proteomes" id="UP001462640"/>
    </source>
</evidence>
<sequence length="389" mass="42904">MNGNRIEIALIARGMPSDQAAHLRARGWTAAKLKTAKDAELSALGISEAVMRNLRAGARPAIPSNILNQVLYANRWACCVCRTPGRPVIVHHIEPWAKTRDHTAGNLAVLCAEHHGEAHSTHDLQISLTAARLRDFKRRWEEQAGRDDAQAIQMGTQLQSDQWNYFNHLRLAELARANGVDLASLPGRVQAERAGVCNEDGDITATAPDGGYIYDGSHCMALYRYAKAMLYELLSRTAVRNISDDLDRGPLRAAMLPGDLVYVQGRHIFEDIPQAPASMQAVRARRSANRVEITFDFDRREATSNSAWTGWLRGAQDIGSLVQVKTLKRGDGGKLHISCTVIGMRSALEGLKTRTYEAGLYKAGLIRPFGSWDDEEPNDIGEWDGADAE</sequence>
<dbReference type="Gene3D" id="1.10.30.50">
    <property type="match status" value="1"/>
</dbReference>
<keyword evidence="3" id="KW-1185">Reference proteome</keyword>
<dbReference type="InterPro" id="IPR003615">
    <property type="entry name" value="HNH_nuc"/>
</dbReference>